<reference evidence="1 2" key="1">
    <citation type="journal article" date="2022" name="DNA Res.">
        <title>Chromosomal-level genome assembly of the orchid tree Bauhinia variegata (Leguminosae; Cercidoideae) supports the allotetraploid origin hypothesis of Bauhinia.</title>
        <authorList>
            <person name="Zhong Y."/>
            <person name="Chen Y."/>
            <person name="Zheng D."/>
            <person name="Pang J."/>
            <person name="Liu Y."/>
            <person name="Luo S."/>
            <person name="Meng S."/>
            <person name="Qian L."/>
            <person name="Wei D."/>
            <person name="Dai S."/>
            <person name="Zhou R."/>
        </authorList>
    </citation>
    <scope>NUCLEOTIDE SEQUENCE [LARGE SCALE GENOMIC DNA]</scope>
    <source>
        <strain evidence="1">BV-YZ2020</strain>
    </source>
</reference>
<name>A0ACB9KQZ5_BAUVA</name>
<proteinExistence type="predicted"/>
<evidence type="ECO:0000313" key="1">
    <source>
        <dbReference type="EMBL" id="KAI4299458.1"/>
    </source>
</evidence>
<dbReference type="Proteomes" id="UP000828941">
    <property type="component" value="Chromosome 13"/>
</dbReference>
<comment type="caution">
    <text evidence="1">The sequence shown here is derived from an EMBL/GenBank/DDBJ whole genome shotgun (WGS) entry which is preliminary data.</text>
</comment>
<accession>A0ACB9KQZ5</accession>
<keyword evidence="2" id="KW-1185">Reference proteome</keyword>
<dbReference type="EMBL" id="CM039438">
    <property type="protein sequence ID" value="KAI4299458.1"/>
    <property type="molecule type" value="Genomic_DNA"/>
</dbReference>
<gene>
    <name evidence="1" type="ORF">L6164_032918</name>
</gene>
<sequence length="84" mass="9411">MTETIDAADPLILHHSDHPGMVLVSKPLEGYNYGQWSRAMRISLSAKNKVGFVNASMDPLRHQCPQIQNSTYGNDAMTWYCRGS</sequence>
<protein>
    <submittedName>
        <fullName evidence="1">Uncharacterized protein</fullName>
    </submittedName>
</protein>
<organism evidence="1 2">
    <name type="scientific">Bauhinia variegata</name>
    <name type="common">Purple orchid tree</name>
    <name type="synonym">Phanera variegata</name>
    <dbReference type="NCBI Taxonomy" id="167791"/>
    <lineage>
        <taxon>Eukaryota</taxon>
        <taxon>Viridiplantae</taxon>
        <taxon>Streptophyta</taxon>
        <taxon>Embryophyta</taxon>
        <taxon>Tracheophyta</taxon>
        <taxon>Spermatophyta</taxon>
        <taxon>Magnoliopsida</taxon>
        <taxon>eudicotyledons</taxon>
        <taxon>Gunneridae</taxon>
        <taxon>Pentapetalae</taxon>
        <taxon>rosids</taxon>
        <taxon>fabids</taxon>
        <taxon>Fabales</taxon>
        <taxon>Fabaceae</taxon>
        <taxon>Cercidoideae</taxon>
        <taxon>Cercideae</taxon>
        <taxon>Bauhiniinae</taxon>
        <taxon>Bauhinia</taxon>
    </lineage>
</organism>
<evidence type="ECO:0000313" key="2">
    <source>
        <dbReference type="Proteomes" id="UP000828941"/>
    </source>
</evidence>